<dbReference type="Gene3D" id="2.30.42.10">
    <property type="match status" value="2"/>
</dbReference>
<feature type="region of interest" description="Disordered" evidence="2">
    <location>
        <begin position="397"/>
        <end position="467"/>
    </location>
</feature>
<dbReference type="PANTHER" id="PTHR42837">
    <property type="entry name" value="REGULATOR OF SIGMA-E PROTEASE RSEP"/>
    <property type="match status" value="1"/>
</dbReference>
<dbReference type="Proteomes" id="UP000315010">
    <property type="component" value="Unassembled WGS sequence"/>
</dbReference>
<feature type="region of interest" description="Disordered" evidence="2">
    <location>
        <begin position="44"/>
        <end position="153"/>
    </location>
</feature>
<dbReference type="GO" id="GO:0006508">
    <property type="term" value="P:proteolysis"/>
    <property type="evidence" value="ECO:0007669"/>
    <property type="project" value="UniProtKB-KW"/>
</dbReference>
<feature type="signal peptide" evidence="3">
    <location>
        <begin position="1"/>
        <end position="23"/>
    </location>
</feature>
<reference evidence="5 6" key="1">
    <citation type="submission" date="2019-02" db="EMBL/GenBank/DDBJ databases">
        <title>Deep-cultivation of Planctomycetes and their phenomic and genomic characterization uncovers novel biology.</title>
        <authorList>
            <person name="Wiegand S."/>
            <person name="Jogler M."/>
            <person name="Boedeker C."/>
            <person name="Pinto D."/>
            <person name="Vollmers J."/>
            <person name="Rivas-Marin E."/>
            <person name="Kohn T."/>
            <person name="Peeters S.H."/>
            <person name="Heuer A."/>
            <person name="Rast P."/>
            <person name="Oberbeckmann S."/>
            <person name="Bunk B."/>
            <person name="Jeske O."/>
            <person name="Meyerdierks A."/>
            <person name="Storesund J.E."/>
            <person name="Kallscheuer N."/>
            <person name="Luecker S."/>
            <person name="Lage O.M."/>
            <person name="Pohl T."/>
            <person name="Merkel B.J."/>
            <person name="Hornburger P."/>
            <person name="Mueller R.-W."/>
            <person name="Bruemmer F."/>
            <person name="Labrenz M."/>
            <person name="Spormann A.M."/>
            <person name="Op Den Camp H."/>
            <person name="Overmann J."/>
            <person name="Amann R."/>
            <person name="Jetten M.S.M."/>
            <person name="Mascher T."/>
            <person name="Medema M.H."/>
            <person name="Devos D.P."/>
            <person name="Kaster A.-K."/>
            <person name="Ovreas L."/>
            <person name="Rohde M."/>
            <person name="Galperin M.Y."/>
            <person name="Jogler C."/>
        </authorList>
    </citation>
    <scope>NUCLEOTIDE SEQUENCE [LARGE SCALE GENOMIC DNA]</scope>
    <source>
        <strain evidence="5 6">CA13</strain>
    </source>
</reference>
<evidence type="ECO:0000313" key="5">
    <source>
        <dbReference type="EMBL" id="TWT79401.1"/>
    </source>
</evidence>
<dbReference type="AlphaFoldDB" id="A0A5C5YXH2"/>
<dbReference type="PROSITE" id="PS50106">
    <property type="entry name" value="PDZ"/>
    <property type="match status" value="1"/>
</dbReference>
<feature type="compositionally biased region" description="Low complexity" evidence="2">
    <location>
        <begin position="48"/>
        <end position="62"/>
    </location>
</feature>
<dbReference type="Pfam" id="PF13180">
    <property type="entry name" value="PDZ_2"/>
    <property type="match status" value="2"/>
</dbReference>
<evidence type="ECO:0000256" key="2">
    <source>
        <dbReference type="SAM" id="MobiDB-lite"/>
    </source>
</evidence>
<protein>
    <submittedName>
        <fullName evidence="5">Serine endoprotease</fullName>
    </submittedName>
</protein>
<evidence type="ECO:0000256" key="1">
    <source>
        <dbReference type="ARBA" id="ARBA00001947"/>
    </source>
</evidence>
<feature type="compositionally biased region" description="Polar residues" evidence="2">
    <location>
        <begin position="397"/>
        <end position="406"/>
    </location>
</feature>
<sequence length="467" mass="50233" precursor="true">MSRRKPNQLLFSLFAIASAVCFSQLVTIDSAEAQLFPRLRARLRGQSQPQYQRPPQQNYRPPTSSYRSARPQQMNSPDGPELQRARPVSPNDKSGTTNSDKNRAAAKPDDSGPSILVPNDEKKANKNNATSPATLGIDVQPTDKSTTPGLPRIPGIEVRRVRDVSKVRQSGLEEGDVIVMLDGQATPNVESVREILSSKKVGDSIVARVYRGRRVANLTLPLIDEAAERQIAYAKPDFPSSQKQMRSQIATDSGIADFGVAVTDSPNERGAVVTQIKSQSTAELLGLKVGDRVISVGDTFTVGGDAFQNQIDSWYRDQPLKLQLVRNNRLYTLTVDPQALAMAKAKAAKDAKIAQTSGNSEAKRDNKTAQGKSSGSSVFSGIGSAIGGLFGGNSTKINGEATTTKTLPAPEKDSIVAREEMPKPAKAETIPSTGEVDALEFGDGEPIGRVSFEDLDSQAMPAERAFD</sequence>
<organism evidence="5 6">
    <name type="scientific">Novipirellula herctigrandis</name>
    <dbReference type="NCBI Taxonomy" id="2527986"/>
    <lineage>
        <taxon>Bacteria</taxon>
        <taxon>Pseudomonadati</taxon>
        <taxon>Planctomycetota</taxon>
        <taxon>Planctomycetia</taxon>
        <taxon>Pirellulales</taxon>
        <taxon>Pirellulaceae</taxon>
        <taxon>Novipirellula</taxon>
    </lineage>
</organism>
<dbReference type="PANTHER" id="PTHR42837:SF2">
    <property type="entry name" value="MEMBRANE METALLOPROTEASE ARASP2, CHLOROPLASTIC-RELATED"/>
    <property type="match status" value="1"/>
</dbReference>
<dbReference type="SUPFAM" id="SSF50156">
    <property type="entry name" value="PDZ domain-like"/>
    <property type="match status" value="2"/>
</dbReference>
<comment type="cofactor">
    <cofactor evidence="1">
        <name>Zn(2+)</name>
        <dbReference type="ChEBI" id="CHEBI:29105"/>
    </cofactor>
</comment>
<dbReference type="InterPro" id="IPR001478">
    <property type="entry name" value="PDZ"/>
</dbReference>
<feature type="compositionally biased region" description="Basic and acidic residues" evidence="2">
    <location>
        <begin position="410"/>
        <end position="426"/>
    </location>
</feature>
<dbReference type="EMBL" id="SJPJ01000001">
    <property type="protein sequence ID" value="TWT79401.1"/>
    <property type="molecule type" value="Genomic_DNA"/>
</dbReference>
<feature type="domain" description="PDZ" evidence="4">
    <location>
        <begin position="114"/>
        <end position="213"/>
    </location>
</feature>
<comment type="caution">
    <text evidence="5">The sequence shown here is derived from an EMBL/GenBank/DDBJ whole genome shotgun (WGS) entry which is preliminary data.</text>
</comment>
<dbReference type="RefSeq" id="WP_419193894.1">
    <property type="nucleotide sequence ID" value="NZ_SJPJ01000001.1"/>
</dbReference>
<dbReference type="GO" id="GO:0016020">
    <property type="term" value="C:membrane"/>
    <property type="evidence" value="ECO:0007669"/>
    <property type="project" value="InterPro"/>
</dbReference>
<gene>
    <name evidence="5" type="ORF">CA13_08010</name>
</gene>
<keyword evidence="3" id="KW-0732">Signal</keyword>
<keyword evidence="6" id="KW-1185">Reference proteome</keyword>
<name>A0A5C5YXH2_9BACT</name>
<accession>A0A5C5YXH2</accession>
<feature type="compositionally biased region" description="Basic and acidic residues" evidence="2">
    <location>
        <begin position="100"/>
        <end position="110"/>
    </location>
</feature>
<dbReference type="InterPro" id="IPR036034">
    <property type="entry name" value="PDZ_sf"/>
</dbReference>
<feature type="compositionally biased region" description="Polar residues" evidence="2">
    <location>
        <begin position="63"/>
        <end position="76"/>
    </location>
</feature>
<evidence type="ECO:0000313" key="6">
    <source>
        <dbReference type="Proteomes" id="UP000315010"/>
    </source>
</evidence>
<evidence type="ECO:0000256" key="3">
    <source>
        <dbReference type="SAM" id="SignalP"/>
    </source>
</evidence>
<dbReference type="GO" id="GO:0004222">
    <property type="term" value="F:metalloendopeptidase activity"/>
    <property type="evidence" value="ECO:0007669"/>
    <property type="project" value="InterPro"/>
</dbReference>
<proteinExistence type="predicted"/>
<keyword evidence="5" id="KW-0645">Protease</keyword>
<evidence type="ECO:0000259" key="4">
    <source>
        <dbReference type="PROSITE" id="PS50106"/>
    </source>
</evidence>
<dbReference type="SMART" id="SM00228">
    <property type="entry name" value="PDZ"/>
    <property type="match status" value="2"/>
</dbReference>
<dbReference type="InterPro" id="IPR004387">
    <property type="entry name" value="Pept_M50_Zn"/>
</dbReference>
<feature type="region of interest" description="Disordered" evidence="2">
    <location>
        <begin position="353"/>
        <end position="377"/>
    </location>
</feature>
<feature type="chain" id="PRO_5022965982" evidence="3">
    <location>
        <begin position="24"/>
        <end position="467"/>
    </location>
</feature>
<keyword evidence="5" id="KW-0378">Hydrolase</keyword>